<dbReference type="Gene3D" id="3.40.50.2300">
    <property type="match status" value="1"/>
</dbReference>
<comment type="caution">
    <text evidence="4">The sequence shown here is derived from an EMBL/GenBank/DDBJ whole genome shotgun (WGS) entry which is preliminary data.</text>
</comment>
<dbReference type="InterPro" id="IPR001789">
    <property type="entry name" value="Sig_transdc_resp-reg_receiver"/>
</dbReference>
<dbReference type="PANTHER" id="PTHR44591:SF3">
    <property type="entry name" value="RESPONSE REGULATORY DOMAIN-CONTAINING PROTEIN"/>
    <property type="match status" value="1"/>
</dbReference>
<evidence type="ECO:0000259" key="3">
    <source>
        <dbReference type="PROSITE" id="PS50110"/>
    </source>
</evidence>
<evidence type="ECO:0000256" key="1">
    <source>
        <dbReference type="ARBA" id="ARBA00022553"/>
    </source>
</evidence>
<dbReference type="CDD" id="cd00156">
    <property type="entry name" value="REC"/>
    <property type="match status" value="1"/>
</dbReference>
<name>A0ABW5V4V0_9BACI</name>
<reference evidence="5" key="1">
    <citation type="journal article" date="2019" name="Int. J. Syst. Evol. Microbiol.">
        <title>The Global Catalogue of Microorganisms (GCM) 10K type strain sequencing project: providing services to taxonomists for standard genome sequencing and annotation.</title>
        <authorList>
            <consortium name="The Broad Institute Genomics Platform"/>
            <consortium name="The Broad Institute Genome Sequencing Center for Infectious Disease"/>
            <person name="Wu L."/>
            <person name="Ma J."/>
        </authorList>
    </citation>
    <scope>NUCLEOTIDE SEQUENCE [LARGE SCALE GENOMIC DNA]</scope>
    <source>
        <strain evidence="5">TISTR 1535</strain>
    </source>
</reference>
<gene>
    <name evidence="4" type="ORF">ACFSUO_08630</name>
</gene>
<dbReference type="InterPro" id="IPR011006">
    <property type="entry name" value="CheY-like_superfamily"/>
</dbReference>
<dbReference type="InterPro" id="IPR050595">
    <property type="entry name" value="Bact_response_regulator"/>
</dbReference>
<dbReference type="Pfam" id="PF00072">
    <property type="entry name" value="Response_reg"/>
    <property type="match status" value="1"/>
</dbReference>
<evidence type="ECO:0000313" key="4">
    <source>
        <dbReference type="EMBL" id="MFD2761033.1"/>
    </source>
</evidence>
<feature type="domain" description="Response regulatory" evidence="3">
    <location>
        <begin position="5"/>
        <end position="119"/>
    </location>
</feature>
<dbReference type="EMBL" id="JBHUNA010000018">
    <property type="protein sequence ID" value="MFD2761033.1"/>
    <property type="molecule type" value="Genomic_DNA"/>
</dbReference>
<protein>
    <submittedName>
        <fullName evidence="4">Response regulator</fullName>
    </submittedName>
</protein>
<dbReference type="SUPFAM" id="SSF52172">
    <property type="entry name" value="CheY-like"/>
    <property type="match status" value="1"/>
</dbReference>
<comment type="caution">
    <text evidence="2">Lacks conserved residue(s) required for the propagation of feature annotation.</text>
</comment>
<evidence type="ECO:0000256" key="2">
    <source>
        <dbReference type="PROSITE-ProRule" id="PRU00169"/>
    </source>
</evidence>
<dbReference type="PROSITE" id="PS50110">
    <property type="entry name" value="RESPONSE_REGULATORY"/>
    <property type="match status" value="1"/>
</dbReference>
<dbReference type="PANTHER" id="PTHR44591">
    <property type="entry name" value="STRESS RESPONSE REGULATOR PROTEIN 1"/>
    <property type="match status" value="1"/>
</dbReference>
<dbReference type="RefSeq" id="WP_382393106.1">
    <property type="nucleotide sequence ID" value="NZ_JBHUNA010000018.1"/>
</dbReference>
<accession>A0ABW5V4V0</accession>
<organism evidence="4 5">
    <name type="scientific">Lentibacillus juripiscarius</name>
    <dbReference type="NCBI Taxonomy" id="257446"/>
    <lineage>
        <taxon>Bacteria</taxon>
        <taxon>Bacillati</taxon>
        <taxon>Bacillota</taxon>
        <taxon>Bacilli</taxon>
        <taxon>Bacillales</taxon>
        <taxon>Bacillaceae</taxon>
        <taxon>Lentibacillus</taxon>
    </lineage>
</organism>
<keyword evidence="5" id="KW-1185">Reference proteome</keyword>
<proteinExistence type="predicted"/>
<dbReference type="Proteomes" id="UP001597502">
    <property type="component" value="Unassembled WGS sequence"/>
</dbReference>
<evidence type="ECO:0000313" key="5">
    <source>
        <dbReference type="Proteomes" id="UP001597502"/>
    </source>
</evidence>
<dbReference type="SMART" id="SM00448">
    <property type="entry name" value="REC"/>
    <property type="match status" value="1"/>
</dbReference>
<sequence length="120" mass="13545">MGKKEILVVDDQPGIRMLLTEIFTSQGYRVTTAETGQEALDSLYAGSFDLLMLHYKLPVVDGVQVLEQLEKDQFTIPAIVMSGLSEDIMKESQQFEIVKEVLAKPFNVEEVCEFTRSILE</sequence>
<keyword evidence="1" id="KW-0597">Phosphoprotein</keyword>